<feature type="transmembrane region" description="Helical" evidence="6">
    <location>
        <begin position="247"/>
        <end position="266"/>
    </location>
</feature>
<dbReference type="RefSeq" id="WP_380804989.1">
    <property type="nucleotide sequence ID" value="NZ_JBHSFZ010000025.1"/>
</dbReference>
<evidence type="ECO:0000313" key="9">
    <source>
        <dbReference type="Proteomes" id="UP001595957"/>
    </source>
</evidence>
<dbReference type="SUPFAM" id="SSF103473">
    <property type="entry name" value="MFS general substrate transporter"/>
    <property type="match status" value="1"/>
</dbReference>
<dbReference type="InterPro" id="IPR020846">
    <property type="entry name" value="MFS_dom"/>
</dbReference>
<comment type="caution">
    <text evidence="8">The sequence shown here is derived from an EMBL/GenBank/DDBJ whole genome shotgun (WGS) entry which is preliminary data.</text>
</comment>
<dbReference type="InterPro" id="IPR036259">
    <property type="entry name" value="MFS_trans_sf"/>
</dbReference>
<evidence type="ECO:0000259" key="7">
    <source>
        <dbReference type="PROSITE" id="PS50850"/>
    </source>
</evidence>
<evidence type="ECO:0000256" key="3">
    <source>
        <dbReference type="ARBA" id="ARBA00022692"/>
    </source>
</evidence>
<dbReference type="EMBL" id="JBHSFZ010000025">
    <property type="protein sequence ID" value="MFC4594925.1"/>
    <property type="molecule type" value="Genomic_DNA"/>
</dbReference>
<dbReference type="PROSITE" id="PS50850">
    <property type="entry name" value="MFS"/>
    <property type="match status" value="1"/>
</dbReference>
<feature type="transmembrane region" description="Helical" evidence="6">
    <location>
        <begin position="111"/>
        <end position="132"/>
    </location>
</feature>
<proteinExistence type="predicted"/>
<keyword evidence="5 6" id="KW-0472">Membrane</keyword>
<protein>
    <submittedName>
        <fullName evidence="8">MFS transporter</fullName>
    </submittedName>
</protein>
<evidence type="ECO:0000256" key="6">
    <source>
        <dbReference type="SAM" id="Phobius"/>
    </source>
</evidence>
<comment type="subcellular location">
    <subcellularLocation>
        <location evidence="1">Cell membrane</location>
        <topology evidence="1">Multi-pass membrane protein</topology>
    </subcellularLocation>
</comment>
<dbReference type="Pfam" id="PF07690">
    <property type="entry name" value="MFS_1"/>
    <property type="match status" value="1"/>
</dbReference>
<accession>A0ABV9F1Y4</accession>
<evidence type="ECO:0000256" key="2">
    <source>
        <dbReference type="ARBA" id="ARBA00022475"/>
    </source>
</evidence>
<feature type="transmembrane region" description="Helical" evidence="6">
    <location>
        <begin position="213"/>
        <end position="235"/>
    </location>
</feature>
<feature type="transmembrane region" description="Helical" evidence="6">
    <location>
        <begin position="85"/>
        <end position="105"/>
    </location>
</feature>
<evidence type="ECO:0000256" key="1">
    <source>
        <dbReference type="ARBA" id="ARBA00004651"/>
    </source>
</evidence>
<dbReference type="Proteomes" id="UP001595957">
    <property type="component" value="Unassembled WGS sequence"/>
</dbReference>
<feature type="transmembrane region" description="Helical" evidence="6">
    <location>
        <begin position="144"/>
        <end position="166"/>
    </location>
</feature>
<feature type="transmembrane region" description="Helical" evidence="6">
    <location>
        <begin position="278"/>
        <end position="297"/>
    </location>
</feature>
<dbReference type="PANTHER" id="PTHR43124:SF3">
    <property type="entry name" value="CHLORAMPHENICOL EFFLUX PUMP RV0191"/>
    <property type="match status" value="1"/>
</dbReference>
<gene>
    <name evidence="8" type="ORF">ACFO3E_12080</name>
</gene>
<dbReference type="InterPro" id="IPR011701">
    <property type="entry name" value="MFS"/>
</dbReference>
<feature type="transmembrane region" description="Helical" evidence="6">
    <location>
        <begin position="172"/>
        <end position="193"/>
    </location>
</feature>
<dbReference type="InterPro" id="IPR050189">
    <property type="entry name" value="MFS_Efflux_Transporters"/>
</dbReference>
<feature type="transmembrane region" description="Helical" evidence="6">
    <location>
        <begin position="303"/>
        <end position="326"/>
    </location>
</feature>
<organism evidence="8 9">
    <name type="scientific">Sphingobium tyrosinilyticum</name>
    <dbReference type="NCBI Taxonomy" id="2715436"/>
    <lineage>
        <taxon>Bacteria</taxon>
        <taxon>Pseudomonadati</taxon>
        <taxon>Pseudomonadota</taxon>
        <taxon>Alphaproteobacteria</taxon>
        <taxon>Sphingomonadales</taxon>
        <taxon>Sphingomonadaceae</taxon>
        <taxon>Sphingobium</taxon>
    </lineage>
</organism>
<dbReference type="PROSITE" id="PS00216">
    <property type="entry name" value="SUGAR_TRANSPORT_1"/>
    <property type="match status" value="1"/>
</dbReference>
<feature type="domain" description="Major facilitator superfamily (MFS) profile" evidence="7">
    <location>
        <begin position="1"/>
        <end position="397"/>
    </location>
</feature>
<keyword evidence="3 6" id="KW-0812">Transmembrane</keyword>
<feature type="transmembrane region" description="Helical" evidence="6">
    <location>
        <begin position="338"/>
        <end position="355"/>
    </location>
</feature>
<dbReference type="Gene3D" id="1.20.1250.20">
    <property type="entry name" value="MFS general substrate transporter like domains"/>
    <property type="match status" value="1"/>
</dbReference>
<evidence type="ECO:0000313" key="8">
    <source>
        <dbReference type="EMBL" id="MFC4594925.1"/>
    </source>
</evidence>
<keyword evidence="2" id="KW-1003">Cell membrane</keyword>
<feature type="transmembrane region" description="Helical" evidence="6">
    <location>
        <begin position="21"/>
        <end position="45"/>
    </location>
</feature>
<sequence length="397" mass="41575">MTAEKEGAEPGAHAPYVGGASVVALALGIPVLISMLALAIAPGVLQMAQEFGALTAQLVLTVPAMVMIVGAAISGYLSERWGRRAVISACLLVYAIAGVSGGMAPSLTLLVTARVVSGFVGGVLLTSVYAVIGEYFEGGRRESLLGFMSTAASIASLGLLVVMGYVVERFGWRAPFMLYGVSLLLIPCALRGLHRGLSAASVSLSWRPVLRGWTFYLLLTGYTVGMYMMVIQGPFLMAAKGFTAPSTIGQFIGLSSLVGAICSAFYGLMRRWLGFRQMFVLISLAIGLGLPLAAWAASGGWVLLSMIVVGVGIGIIEPTVASELLLRTPEPLHDRAMGVNVAAMFLGQFLNPLLLAPVREAYGIAFAFTAVGLAYLLAAGLFAASIGHRWTVKPQVP</sequence>
<reference evidence="9" key="1">
    <citation type="journal article" date="2019" name="Int. J. Syst. Evol. Microbiol.">
        <title>The Global Catalogue of Microorganisms (GCM) 10K type strain sequencing project: providing services to taxonomists for standard genome sequencing and annotation.</title>
        <authorList>
            <consortium name="The Broad Institute Genomics Platform"/>
            <consortium name="The Broad Institute Genome Sequencing Center for Infectious Disease"/>
            <person name="Wu L."/>
            <person name="Ma J."/>
        </authorList>
    </citation>
    <scope>NUCLEOTIDE SEQUENCE [LARGE SCALE GENOMIC DNA]</scope>
    <source>
        <strain evidence="9">NBRC 103632</strain>
    </source>
</reference>
<dbReference type="InterPro" id="IPR005829">
    <property type="entry name" value="Sugar_transporter_CS"/>
</dbReference>
<evidence type="ECO:0000256" key="5">
    <source>
        <dbReference type="ARBA" id="ARBA00023136"/>
    </source>
</evidence>
<name>A0ABV9F1Y4_9SPHN</name>
<dbReference type="PANTHER" id="PTHR43124">
    <property type="entry name" value="PURINE EFFLUX PUMP PBUE"/>
    <property type="match status" value="1"/>
</dbReference>
<keyword evidence="9" id="KW-1185">Reference proteome</keyword>
<evidence type="ECO:0000256" key="4">
    <source>
        <dbReference type="ARBA" id="ARBA00022989"/>
    </source>
</evidence>
<keyword evidence="4 6" id="KW-1133">Transmembrane helix</keyword>
<feature type="transmembrane region" description="Helical" evidence="6">
    <location>
        <begin position="361"/>
        <end position="384"/>
    </location>
</feature>
<feature type="transmembrane region" description="Helical" evidence="6">
    <location>
        <begin position="51"/>
        <end position="73"/>
    </location>
</feature>